<evidence type="ECO:0000259" key="11">
    <source>
        <dbReference type="SMART" id="SM00905"/>
    </source>
</evidence>
<comment type="caution">
    <text evidence="12">The sequence shown here is derived from an EMBL/GenBank/DDBJ whole genome shotgun (WGS) entry which is preliminary data.</text>
</comment>
<dbReference type="AlphaFoldDB" id="A0AA40C5S6"/>
<evidence type="ECO:0000256" key="7">
    <source>
        <dbReference type="ARBA" id="ARBA00023002"/>
    </source>
</evidence>
<organism evidence="12 13">
    <name type="scientific">Lasiodiplodia hormozganensis</name>
    <dbReference type="NCBI Taxonomy" id="869390"/>
    <lineage>
        <taxon>Eukaryota</taxon>
        <taxon>Fungi</taxon>
        <taxon>Dikarya</taxon>
        <taxon>Ascomycota</taxon>
        <taxon>Pezizomycotina</taxon>
        <taxon>Dothideomycetes</taxon>
        <taxon>Dothideomycetes incertae sedis</taxon>
        <taxon>Botryosphaeriales</taxon>
        <taxon>Botryosphaeriaceae</taxon>
        <taxon>Lasiodiplodia</taxon>
    </lineage>
</organism>
<keyword evidence="4" id="KW-0507">mRNA processing</keyword>
<dbReference type="GO" id="GO:0004150">
    <property type="term" value="F:dihydroneopterin aldolase activity"/>
    <property type="evidence" value="ECO:0007669"/>
    <property type="project" value="InterPro"/>
</dbReference>
<dbReference type="InterPro" id="IPR052582">
    <property type="entry name" value="tRNA-DUS-like"/>
</dbReference>
<dbReference type="Gene3D" id="3.20.20.70">
    <property type="entry name" value="Aldolase class I"/>
    <property type="match status" value="1"/>
</dbReference>
<dbReference type="PROSITE" id="PS01136">
    <property type="entry name" value="UPF0034"/>
    <property type="match status" value="1"/>
</dbReference>
<dbReference type="SUPFAM" id="SSF55620">
    <property type="entry name" value="Tetrahydrobiopterin biosynthesis enzymes-like"/>
    <property type="match status" value="1"/>
</dbReference>
<dbReference type="Pfam" id="PF02152">
    <property type="entry name" value="FolB"/>
    <property type="match status" value="1"/>
</dbReference>
<name>A0AA40C5S6_9PEZI</name>
<dbReference type="InterPro" id="IPR035587">
    <property type="entry name" value="DUS-like_FMN-bd"/>
</dbReference>
<evidence type="ECO:0000256" key="2">
    <source>
        <dbReference type="ARBA" id="ARBA00022630"/>
    </source>
</evidence>
<keyword evidence="13" id="KW-1185">Reference proteome</keyword>
<evidence type="ECO:0000256" key="9">
    <source>
        <dbReference type="ARBA" id="ARBA00048342"/>
    </source>
</evidence>
<dbReference type="GO" id="GO:0006397">
    <property type="term" value="P:mRNA processing"/>
    <property type="evidence" value="ECO:0007669"/>
    <property type="project" value="UniProtKB-KW"/>
</dbReference>
<comment type="catalytic activity">
    <reaction evidence="10">
        <text>a 5,6-dihydrouridine in mRNA + NADP(+) = a uridine in mRNA + NADPH + H(+)</text>
        <dbReference type="Rhea" id="RHEA:69855"/>
        <dbReference type="Rhea" id="RHEA-COMP:14658"/>
        <dbReference type="Rhea" id="RHEA-COMP:17789"/>
        <dbReference type="ChEBI" id="CHEBI:15378"/>
        <dbReference type="ChEBI" id="CHEBI:57783"/>
        <dbReference type="ChEBI" id="CHEBI:58349"/>
        <dbReference type="ChEBI" id="CHEBI:65315"/>
        <dbReference type="ChEBI" id="CHEBI:74443"/>
    </reaction>
    <physiologicalReaction direction="right-to-left" evidence="10">
        <dbReference type="Rhea" id="RHEA:69857"/>
    </physiologicalReaction>
</comment>
<dbReference type="GO" id="GO:0005737">
    <property type="term" value="C:cytoplasm"/>
    <property type="evidence" value="ECO:0007669"/>
    <property type="project" value="TreeGrafter"/>
</dbReference>
<dbReference type="Gene3D" id="3.30.1130.10">
    <property type="match status" value="2"/>
</dbReference>
<keyword evidence="2" id="KW-0285">Flavoprotein</keyword>
<protein>
    <submittedName>
        <fullName evidence="12">tRNA-dihydrouridine(20) synthase (NAD(P)+)</fullName>
    </submittedName>
</protein>
<dbReference type="InterPro" id="IPR043133">
    <property type="entry name" value="GTP-CH-I_C/QueF"/>
</dbReference>
<dbReference type="GO" id="GO:0050660">
    <property type="term" value="F:flavin adenine dinucleotide binding"/>
    <property type="evidence" value="ECO:0007669"/>
    <property type="project" value="InterPro"/>
</dbReference>
<evidence type="ECO:0000256" key="6">
    <source>
        <dbReference type="ARBA" id="ARBA00022909"/>
    </source>
</evidence>
<proteinExistence type="predicted"/>
<comment type="function">
    <text evidence="8">Catalyzes the synthesis of dihydrouridine, a modified base found in the D-loop of most tRNAs. Specifically modifies U47 in cytoplasmic tRNAs. Catalyzes the synthesis of dihydrouridine in some mRNAs, thereby affecting their translation.</text>
</comment>
<evidence type="ECO:0000256" key="5">
    <source>
        <dbReference type="ARBA" id="ARBA00022694"/>
    </source>
</evidence>
<evidence type="ECO:0000256" key="10">
    <source>
        <dbReference type="ARBA" id="ARBA00049447"/>
    </source>
</evidence>
<dbReference type="SUPFAM" id="SSF51395">
    <property type="entry name" value="FMN-linked oxidoreductases"/>
    <property type="match status" value="1"/>
</dbReference>
<dbReference type="CDD" id="cd02801">
    <property type="entry name" value="DUS_like_FMN"/>
    <property type="match status" value="1"/>
</dbReference>
<gene>
    <name evidence="12" type="primary">SMM1</name>
    <name evidence="12" type="ORF">DIS24_g10964</name>
</gene>
<dbReference type="InterPro" id="IPR006157">
    <property type="entry name" value="FolB_dom"/>
</dbReference>
<dbReference type="PANTHER" id="PTHR45936:SF1">
    <property type="entry name" value="TRNA-DIHYDROURIDINE(20) SYNTHASE [NAD(P)+]-LIKE"/>
    <property type="match status" value="1"/>
</dbReference>
<reference evidence="12" key="1">
    <citation type="submission" date="2023-06" db="EMBL/GenBank/DDBJ databases">
        <title>Multi-omics analyses reveal the molecular pathogenesis toolkit of Lasiodiplodia hormozganensis, a cross-kingdom pathogen.</title>
        <authorList>
            <person name="Felix C."/>
            <person name="Meneses R."/>
            <person name="Goncalves M.F.M."/>
            <person name="Tilleman L."/>
            <person name="Duarte A.S."/>
            <person name="Jorrin-Novo J.V."/>
            <person name="Van De Peer Y."/>
            <person name="Deforce D."/>
            <person name="Van Nieuwerburgh F."/>
            <person name="Esteves A.C."/>
            <person name="Alves A."/>
        </authorList>
    </citation>
    <scope>NUCLEOTIDE SEQUENCE</scope>
    <source>
        <strain evidence="12">CBS 339.90</strain>
    </source>
</reference>
<keyword evidence="7" id="KW-0560">Oxidoreductase</keyword>
<dbReference type="PANTHER" id="PTHR45936">
    <property type="entry name" value="TRNA-DIHYDROURIDINE(20) SYNTHASE [NAD(P)+]-LIKE"/>
    <property type="match status" value="1"/>
</dbReference>
<evidence type="ECO:0000256" key="8">
    <source>
        <dbReference type="ARBA" id="ARBA00045934"/>
    </source>
</evidence>
<dbReference type="GO" id="GO:0046656">
    <property type="term" value="P:folic acid biosynthetic process"/>
    <property type="evidence" value="ECO:0007669"/>
    <property type="project" value="UniProtKB-KW"/>
</dbReference>
<accession>A0AA40C5S6</accession>
<keyword evidence="6" id="KW-0289">Folate biosynthesis</keyword>
<sequence length="678" mass="73906">MPSALPRVPIPKNGVDYRNKIVLAPMVRSGELPSRLLALHYGADLVWGPETIDKALIGTRRIVNPQTKTIEYRRFANNGQKNHVPDPDQRESVIYRIDPEREKGRLIFQLGTPNPESAVQAASLVAADVAGIDVNSGCPKPFSTHGGMGAALLKDPDRLCAILEALVNEVGRKFEIGISVKIRILDKPEDTKALVSRLVRTGITGLTVHCRTTPMRPRERAIRHQVNMIREVCHDAGVACLINGDVDDYDHGLQLMDEFGVDGAMIATAAEKNSSVFRRKADGGKAPWQEVVKQYVIYTLQIDNRWGNTKYLLSQLIPGKDNAYKKMNKCHCYTELVEALGFDDLLHMAKATDDRLKIPIRTTKAEKRALAREAKAEECDTKKAKVSVPVLAQRGRIPRGTDGAEFAQYYAHEAATRWPCTADAVSLSSLHLVVRAGRDVWGRTDRAQPLALSLTVASRAGFASAATDDALDGGTVHYGHLSKNVLAALNSATATGNEWLSGLDVANRTSEALMATAAEGAVEAARLDVCFPKASTLGTGAGVEWTVFYAPATGDVVGFARQLYVKAVSIPTLIGVNSNERTKKQMCLVSVWVDKVSDAAIDAYDVVEDIMLKTVENTDFETLEALAEKVAHTLFDSFIKTESSGSNLRLRIEKPTAVPLADFPAIEIYRTQAQVLGA</sequence>
<dbReference type="InterPro" id="IPR018517">
    <property type="entry name" value="tRNA_hU_synthase_CS"/>
</dbReference>
<evidence type="ECO:0000256" key="1">
    <source>
        <dbReference type="ARBA" id="ARBA00001917"/>
    </source>
</evidence>
<comment type="cofactor">
    <cofactor evidence="1">
        <name>FMN</name>
        <dbReference type="ChEBI" id="CHEBI:58210"/>
    </cofactor>
</comment>
<keyword evidence="3" id="KW-0288">FMN</keyword>
<feature type="domain" description="Dihydroneopterin aldolase/epimerase" evidence="11">
    <location>
        <begin position="563"/>
        <end position="670"/>
    </location>
</feature>
<evidence type="ECO:0000313" key="12">
    <source>
        <dbReference type="EMBL" id="KAK0625729.1"/>
    </source>
</evidence>
<comment type="catalytic activity">
    <reaction evidence="9">
        <text>a 5,6-dihydrouridine in mRNA + NAD(+) = a uridine in mRNA + NADH + H(+)</text>
        <dbReference type="Rhea" id="RHEA:69851"/>
        <dbReference type="Rhea" id="RHEA-COMP:14658"/>
        <dbReference type="Rhea" id="RHEA-COMP:17789"/>
        <dbReference type="ChEBI" id="CHEBI:15378"/>
        <dbReference type="ChEBI" id="CHEBI:57540"/>
        <dbReference type="ChEBI" id="CHEBI:57945"/>
        <dbReference type="ChEBI" id="CHEBI:65315"/>
        <dbReference type="ChEBI" id="CHEBI:74443"/>
    </reaction>
    <physiologicalReaction direction="right-to-left" evidence="9">
        <dbReference type="Rhea" id="RHEA:69853"/>
    </physiologicalReaction>
</comment>
<dbReference type="Proteomes" id="UP001175001">
    <property type="component" value="Unassembled WGS sequence"/>
</dbReference>
<keyword evidence="5" id="KW-0819">tRNA processing</keyword>
<evidence type="ECO:0000256" key="4">
    <source>
        <dbReference type="ARBA" id="ARBA00022664"/>
    </source>
</evidence>
<evidence type="ECO:0000313" key="13">
    <source>
        <dbReference type="Proteomes" id="UP001175001"/>
    </source>
</evidence>
<dbReference type="SMART" id="SM00905">
    <property type="entry name" value="FolB"/>
    <property type="match status" value="1"/>
</dbReference>
<dbReference type="InterPro" id="IPR013785">
    <property type="entry name" value="Aldolase_TIM"/>
</dbReference>
<evidence type="ECO:0000256" key="3">
    <source>
        <dbReference type="ARBA" id="ARBA00022643"/>
    </source>
</evidence>
<dbReference type="GO" id="GO:0017150">
    <property type="term" value="F:tRNA dihydrouridine synthase activity"/>
    <property type="evidence" value="ECO:0007669"/>
    <property type="project" value="InterPro"/>
</dbReference>
<dbReference type="Pfam" id="PF01207">
    <property type="entry name" value="Dus"/>
    <property type="match status" value="1"/>
</dbReference>
<dbReference type="EMBL" id="JAUJDW010000135">
    <property type="protein sequence ID" value="KAK0625729.1"/>
    <property type="molecule type" value="Genomic_DNA"/>
</dbReference>